<dbReference type="InterPro" id="IPR036465">
    <property type="entry name" value="vWFA_dom_sf"/>
</dbReference>
<dbReference type="PANTHER" id="PTHR41248:SF1">
    <property type="entry name" value="NORD PROTEIN"/>
    <property type="match status" value="1"/>
</dbReference>
<dbReference type="AlphaFoldDB" id="A0A382PCM1"/>
<gene>
    <name evidence="3" type="ORF">METZ01_LOCUS322526</name>
</gene>
<dbReference type="PROSITE" id="PS50234">
    <property type="entry name" value="VWFA"/>
    <property type="match status" value="1"/>
</dbReference>
<dbReference type="InterPro" id="IPR051928">
    <property type="entry name" value="NorD/CobT"/>
</dbReference>
<proteinExistence type="predicted"/>
<evidence type="ECO:0000256" key="1">
    <source>
        <dbReference type="SAM" id="Coils"/>
    </source>
</evidence>
<feature type="non-terminal residue" evidence="3">
    <location>
        <position position="1"/>
    </location>
</feature>
<dbReference type="Pfam" id="PF11775">
    <property type="entry name" value="CobT_C"/>
    <property type="match status" value="1"/>
</dbReference>
<feature type="domain" description="VWFA" evidence="2">
    <location>
        <begin position="148"/>
        <end position="353"/>
    </location>
</feature>
<dbReference type="Gene3D" id="3.40.50.410">
    <property type="entry name" value="von Willebrand factor, type A domain"/>
    <property type="match status" value="1"/>
</dbReference>
<dbReference type="CDD" id="cd01454">
    <property type="entry name" value="vWA_norD_type"/>
    <property type="match status" value="1"/>
</dbReference>
<dbReference type="InterPro" id="IPR025861">
    <property type="entry name" value="CobT_VWA_dom"/>
</dbReference>
<keyword evidence="1" id="KW-0175">Coiled coil</keyword>
<sequence>KEKTEAMGLPGEDNSKKDLENRIKEFGYLDLKERNTNQSGITHLDKINNYKAYTKEFDEIVSADQLTSQNDLIELRKKLDNQIAELKKIITRLANKLQRRLLAKQERSWEYGLEFGYLDTQRFAQFIANPSNSNIYKKEKESDFKDTVVSLLIDNSGSMRGRPITIAAICADILSRTLERCGVKVEILGFTTKNWKGGKCREKWVADDKPESPGRLNDLRHIIYKSADVPWRRISNNLGAMLQEGLLKENVDGEAIIWAYKRLLLRSENRRILMVISDGAPVDDSTLAANSTNILENHLKETISWIESNSPIELLAIGIGHDVTNYYGKAVTINDVEKLAKTMTEELIELFDS</sequence>
<name>A0A382PCM1_9ZZZZ</name>
<dbReference type="InterPro" id="IPR002035">
    <property type="entry name" value="VWF_A"/>
</dbReference>
<protein>
    <recommendedName>
        <fullName evidence="2">VWFA domain-containing protein</fullName>
    </recommendedName>
</protein>
<dbReference type="SUPFAM" id="SSF53300">
    <property type="entry name" value="vWA-like"/>
    <property type="match status" value="1"/>
</dbReference>
<dbReference type="EMBL" id="UINC01105611">
    <property type="protein sequence ID" value="SVC69672.1"/>
    <property type="molecule type" value="Genomic_DNA"/>
</dbReference>
<accession>A0A382PCM1</accession>
<evidence type="ECO:0000313" key="3">
    <source>
        <dbReference type="EMBL" id="SVC69672.1"/>
    </source>
</evidence>
<dbReference type="PANTHER" id="PTHR41248">
    <property type="entry name" value="NORD PROTEIN"/>
    <property type="match status" value="1"/>
</dbReference>
<feature type="coiled-coil region" evidence="1">
    <location>
        <begin position="69"/>
        <end position="96"/>
    </location>
</feature>
<evidence type="ECO:0000259" key="2">
    <source>
        <dbReference type="PROSITE" id="PS50234"/>
    </source>
</evidence>
<reference evidence="3" key="1">
    <citation type="submission" date="2018-05" db="EMBL/GenBank/DDBJ databases">
        <authorList>
            <person name="Lanie J.A."/>
            <person name="Ng W.-L."/>
            <person name="Kazmierczak K.M."/>
            <person name="Andrzejewski T.M."/>
            <person name="Davidsen T.M."/>
            <person name="Wayne K.J."/>
            <person name="Tettelin H."/>
            <person name="Glass J.I."/>
            <person name="Rusch D."/>
            <person name="Podicherti R."/>
            <person name="Tsui H.-C.T."/>
            <person name="Winkler M.E."/>
        </authorList>
    </citation>
    <scope>NUCLEOTIDE SEQUENCE</scope>
</reference>
<organism evidence="3">
    <name type="scientific">marine metagenome</name>
    <dbReference type="NCBI Taxonomy" id="408172"/>
    <lineage>
        <taxon>unclassified sequences</taxon>
        <taxon>metagenomes</taxon>
        <taxon>ecological metagenomes</taxon>
    </lineage>
</organism>